<evidence type="ECO:0000313" key="2">
    <source>
        <dbReference type="Proteomes" id="UP000053676"/>
    </source>
</evidence>
<organism evidence="1 2">
    <name type="scientific">Necator americanus</name>
    <name type="common">Human hookworm</name>
    <dbReference type="NCBI Taxonomy" id="51031"/>
    <lineage>
        <taxon>Eukaryota</taxon>
        <taxon>Metazoa</taxon>
        <taxon>Ecdysozoa</taxon>
        <taxon>Nematoda</taxon>
        <taxon>Chromadorea</taxon>
        <taxon>Rhabditida</taxon>
        <taxon>Rhabditina</taxon>
        <taxon>Rhabditomorpha</taxon>
        <taxon>Strongyloidea</taxon>
        <taxon>Ancylostomatidae</taxon>
        <taxon>Bunostominae</taxon>
        <taxon>Necator</taxon>
    </lineage>
</organism>
<gene>
    <name evidence="1" type="ORF">NECAME_13151</name>
</gene>
<dbReference type="KEGG" id="nai:NECAME_13151"/>
<name>W2SXB6_NECAM</name>
<dbReference type="EMBL" id="KI660380">
    <property type="protein sequence ID" value="ETN74188.1"/>
    <property type="molecule type" value="Genomic_DNA"/>
</dbReference>
<evidence type="ECO:0000313" key="1">
    <source>
        <dbReference type="EMBL" id="ETN74188.1"/>
    </source>
</evidence>
<dbReference type="AlphaFoldDB" id="W2SXB6"/>
<protein>
    <submittedName>
        <fullName evidence="1">Uncharacterized protein</fullName>
    </submittedName>
</protein>
<proteinExistence type="predicted"/>
<keyword evidence="2" id="KW-1185">Reference proteome</keyword>
<accession>W2SXB6</accession>
<dbReference type="Proteomes" id="UP000053676">
    <property type="component" value="Unassembled WGS sequence"/>
</dbReference>
<reference evidence="2" key="1">
    <citation type="journal article" date="2014" name="Nat. Genet.">
        <title>Genome of the human hookworm Necator americanus.</title>
        <authorList>
            <person name="Tang Y.T."/>
            <person name="Gao X."/>
            <person name="Rosa B.A."/>
            <person name="Abubucker S."/>
            <person name="Hallsworth-Pepin K."/>
            <person name="Martin J."/>
            <person name="Tyagi R."/>
            <person name="Heizer E."/>
            <person name="Zhang X."/>
            <person name="Bhonagiri-Palsikar V."/>
            <person name="Minx P."/>
            <person name="Warren W.C."/>
            <person name="Wang Q."/>
            <person name="Zhan B."/>
            <person name="Hotez P.J."/>
            <person name="Sternberg P.W."/>
            <person name="Dougall A."/>
            <person name="Gaze S.T."/>
            <person name="Mulvenna J."/>
            <person name="Sotillo J."/>
            <person name="Ranganathan S."/>
            <person name="Rabelo E.M."/>
            <person name="Wilson R.K."/>
            <person name="Felgner P.L."/>
            <person name="Bethony J."/>
            <person name="Hawdon J.M."/>
            <person name="Gasser R.B."/>
            <person name="Loukas A."/>
            <person name="Mitreva M."/>
        </authorList>
    </citation>
    <scope>NUCLEOTIDE SEQUENCE [LARGE SCALE GENOMIC DNA]</scope>
</reference>
<sequence length="72" mass="8121">MNFFDSFHCPENQFCIGFLIRGVLNSMIEMSTQKGLVQPPKPTEFVCDVLRTHVYTPVAGTDILSIGHLFMT</sequence>